<dbReference type="InterPro" id="IPR036188">
    <property type="entry name" value="FAD/NAD-bd_sf"/>
</dbReference>
<dbReference type="InterPro" id="IPR050816">
    <property type="entry name" value="Flavin-dep_Halogenase_NPB"/>
</dbReference>
<evidence type="ECO:0000256" key="1">
    <source>
        <dbReference type="ARBA" id="ARBA00005706"/>
    </source>
</evidence>
<evidence type="ECO:0000259" key="5">
    <source>
        <dbReference type="Pfam" id="PF01494"/>
    </source>
</evidence>
<evidence type="ECO:0000256" key="2">
    <source>
        <dbReference type="ARBA" id="ARBA00022630"/>
    </source>
</evidence>
<name>A0A5N6JFD9_9EURO</name>
<proteinExistence type="inferred from homology"/>
<gene>
    <name evidence="6" type="ORF">BDV30DRAFT_204740</name>
</gene>
<evidence type="ECO:0000256" key="4">
    <source>
        <dbReference type="ARBA" id="ARBA00023002"/>
    </source>
</evidence>
<reference evidence="6 7" key="1">
    <citation type="submission" date="2019-04" db="EMBL/GenBank/DDBJ databases">
        <title>Fungal friends and foes A comparative genomics study of 23 Aspergillus species from section Flavi.</title>
        <authorList>
            <consortium name="DOE Joint Genome Institute"/>
            <person name="Kjaerbolling I."/>
            <person name="Vesth T.C."/>
            <person name="Frisvad J.C."/>
            <person name="Nybo J.L."/>
            <person name="Theobald S."/>
            <person name="Kildgaard S."/>
            <person name="Petersen T.I."/>
            <person name="Kuo A."/>
            <person name="Sato A."/>
            <person name="Lyhne E.K."/>
            <person name="Kogle M.E."/>
            <person name="Wiebenga A."/>
            <person name="Kun R.S."/>
            <person name="Lubbers R.J."/>
            <person name="Makela M.R."/>
            <person name="Barry K."/>
            <person name="Chovatia M."/>
            <person name="Clum A."/>
            <person name="Daum C."/>
            <person name="Haridas S."/>
            <person name="He G."/>
            <person name="LaButti K."/>
            <person name="Lipzen A."/>
            <person name="Mondo S."/>
            <person name="Pangilinan J."/>
            <person name="Riley R."/>
            <person name="Salamov A."/>
            <person name="Simmons B.A."/>
            <person name="Magnuson J.K."/>
            <person name="Henrissat B."/>
            <person name="Mortensen U.H."/>
            <person name="Larsen T.O."/>
            <person name="De vries R.P."/>
            <person name="Grigoriev I.V."/>
            <person name="Machida M."/>
            <person name="Baker S.E."/>
            <person name="Andersen M.R."/>
        </authorList>
    </citation>
    <scope>NUCLEOTIDE SEQUENCE [LARGE SCALE GENOMIC DNA]</scope>
    <source>
        <strain evidence="6 7">CBS 117635</strain>
    </source>
</reference>
<dbReference type="GO" id="GO:0016491">
    <property type="term" value="F:oxidoreductase activity"/>
    <property type="evidence" value="ECO:0007669"/>
    <property type="project" value="UniProtKB-KW"/>
</dbReference>
<evidence type="ECO:0000256" key="3">
    <source>
        <dbReference type="ARBA" id="ARBA00022827"/>
    </source>
</evidence>
<dbReference type="InterPro" id="IPR002938">
    <property type="entry name" value="FAD-bd"/>
</dbReference>
<feature type="domain" description="FAD-binding" evidence="5">
    <location>
        <begin position="7"/>
        <end position="38"/>
    </location>
</feature>
<dbReference type="AlphaFoldDB" id="A0A5N6JFD9"/>
<organism evidence="6 7">
    <name type="scientific">Aspergillus minisclerotigenes</name>
    <dbReference type="NCBI Taxonomy" id="656917"/>
    <lineage>
        <taxon>Eukaryota</taxon>
        <taxon>Fungi</taxon>
        <taxon>Dikarya</taxon>
        <taxon>Ascomycota</taxon>
        <taxon>Pezizomycotina</taxon>
        <taxon>Eurotiomycetes</taxon>
        <taxon>Eurotiomycetidae</taxon>
        <taxon>Eurotiales</taxon>
        <taxon>Aspergillaceae</taxon>
        <taxon>Aspergillus</taxon>
        <taxon>Aspergillus subgen. Circumdati</taxon>
    </lineage>
</organism>
<evidence type="ECO:0000313" key="7">
    <source>
        <dbReference type="Proteomes" id="UP000326289"/>
    </source>
</evidence>
<keyword evidence="2" id="KW-0285">Flavoprotein</keyword>
<dbReference type="GO" id="GO:0071949">
    <property type="term" value="F:FAD binding"/>
    <property type="evidence" value="ECO:0007669"/>
    <property type="project" value="InterPro"/>
</dbReference>
<dbReference type="Proteomes" id="UP000326289">
    <property type="component" value="Unassembled WGS sequence"/>
</dbReference>
<dbReference type="EMBL" id="ML732771">
    <property type="protein sequence ID" value="KAB8277585.1"/>
    <property type="molecule type" value="Genomic_DNA"/>
</dbReference>
<accession>A0A5N6JFD9</accession>
<dbReference type="Gene3D" id="3.50.50.60">
    <property type="entry name" value="FAD/NAD(P)-binding domain"/>
    <property type="match status" value="1"/>
</dbReference>
<evidence type="ECO:0000313" key="6">
    <source>
        <dbReference type="EMBL" id="KAB8277585.1"/>
    </source>
</evidence>
<dbReference type="SUPFAM" id="SSF51905">
    <property type="entry name" value="FAD/NAD(P)-binding domain"/>
    <property type="match status" value="1"/>
</dbReference>
<keyword evidence="7" id="KW-1185">Reference proteome</keyword>
<keyword evidence="3" id="KW-0274">FAD</keyword>
<dbReference type="PANTHER" id="PTHR43747">
    <property type="entry name" value="FAD-BINDING PROTEIN"/>
    <property type="match status" value="1"/>
</dbReference>
<dbReference type="PANTHER" id="PTHR43747:SF5">
    <property type="entry name" value="FAD-BINDING DOMAIN-CONTAINING PROTEIN"/>
    <property type="match status" value="1"/>
</dbReference>
<dbReference type="Pfam" id="PF01494">
    <property type="entry name" value="FAD_binding_3"/>
    <property type="match status" value="1"/>
</dbReference>
<sequence length="61" mass="6445">MSIPEQCTVLVVGGGPAGSYAAAALAREGIDTVLLEADVHPRYVDLRVVFSKHSEGKRGFC</sequence>
<comment type="similarity">
    <text evidence="1">Belongs to the flavin-dependent halogenase family.</text>
</comment>
<protein>
    <recommendedName>
        <fullName evidence="5">FAD-binding domain-containing protein</fullName>
    </recommendedName>
</protein>
<keyword evidence="4" id="KW-0560">Oxidoreductase</keyword>